<feature type="region of interest" description="Disordered" evidence="2">
    <location>
        <begin position="1"/>
        <end position="28"/>
    </location>
</feature>
<evidence type="ECO:0000313" key="4">
    <source>
        <dbReference type="Proteomes" id="UP000288168"/>
    </source>
</evidence>
<dbReference type="PANTHER" id="PTHR43591:SF31">
    <property type="entry name" value="LAEA-LIKE, PUTATIVE (AFU_ORTHOLOGUE AFUA_8G01930)-RELATED"/>
    <property type="match status" value="1"/>
</dbReference>
<dbReference type="Gene3D" id="3.40.50.150">
    <property type="entry name" value="Vaccinia Virus protein VP39"/>
    <property type="match status" value="1"/>
</dbReference>
<evidence type="ECO:0000256" key="2">
    <source>
        <dbReference type="SAM" id="MobiDB-lite"/>
    </source>
</evidence>
<dbReference type="PANTHER" id="PTHR43591">
    <property type="entry name" value="METHYLTRANSFERASE"/>
    <property type="match status" value="1"/>
</dbReference>
<dbReference type="CDD" id="cd02440">
    <property type="entry name" value="AdoMet_MTases"/>
    <property type="match status" value="1"/>
</dbReference>
<dbReference type="Proteomes" id="UP000288168">
    <property type="component" value="Unassembled WGS sequence"/>
</dbReference>
<gene>
    <name evidence="3" type="ORF">CEP54_006440</name>
</gene>
<name>A0A428Q6X0_9HYPO</name>
<dbReference type="EMBL" id="NKCI01000054">
    <property type="protein sequence ID" value="RSL61028.1"/>
    <property type="molecule type" value="Genomic_DNA"/>
</dbReference>
<proteinExistence type="inferred from homology"/>
<dbReference type="Pfam" id="PF13489">
    <property type="entry name" value="Methyltransf_23"/>
    <property type="match status" value="1"/>
</dbReference>
<reference evidence="3 4" key="1">
    <citation type="submission" date="2017-06" db="EMBL/GenBank/DDBJ databases">
        <title>Comparative genomic analysis of Ambrosia Fusariam Clade fungi.</title>
        <authorList>
            <person name="Stajich J.E."/>
            <person name="Carrillo J."/>
            <person name="Kijimoto T."/>
            <person name="Eskalen A."/>
            <person name="O'Donnell K."/>
            <person name="Kasson M."/>
        </authorList>
    </citation>
    <scope>NUCLEOTIDE SEQUENCE [LARGE SCALE GENOMIC DNA]</scope>
    <source>
        <strain evidence="3 4">NRRL62584</strain>
    </source>
</reference>
<dbReference type="STRING" id="1325734.A0A428Q6X0"/>
<accession>A0A428Q6X0</accession>
<comment type="similarity">
    <text evidence="1">Belongs to the methyltransferase superfamily. LaeA methyltransferase family.</text>
</comment>
<sequence length="329" mass="37244">MQEIIEPDDHDSTYGDNEDTASSTASLSSSILEYRKENGRTYHKFHDGKYHFPNDDAENERLDLQHHIFDLTLDGKLGLAPPNKADSKVGRVLDLGTGTGIWAMDFGDEHPEAEVIGIDLSPSQPQFVPPNVRFEIDDWDEEWTYSQPFDYIHSRMNNSSISDWEEYIRKSFENLKPGGYIELQEFTLPLSDDGTLAPEHALFQSMKYLGEAAAKTGRAFIDLNTLGGLLEKAGFEDVQEHKFKWPSNTWPRDPKYKEIGAWNHENIVAGLQGFLMAALTRGLGWQAEEVNVLAAKAKEDMRDKSIHAYWPMIVVTARKPVPKETAAEK</sequence>
<protein>
    <recommendedName>
        <fullName evidence="5">Methyltransferase</fullName>
    </recommendedName>
</protein>
<evidence type="ECO:0008006" key="5">
    <source>
        <dbReference type="Google" id="ProtNLM"/>
    </source>
</evidence>
<evidence type="ECO:0000313" key="3">
    <source>
        <dbReference type="EMBL" id="RSL61028.1"/>
    </source>
</evidence>
<keyword evidence="4" id="KW-1185">Reference proteome</keyword>
<dbReference type="InterPro" id="IPR029063">
    <property type="entry name" value="SAM-dependent_MTases_sf"/>
</dbReference>
<dbReference type="GO" id="GO:0008168">
    <property type="term" value="F:methyltransferase activity"/>
    <property type="evidence" value="ECO:0007669"/>
    <property type="project" value="TreeGrafter"/>
</dbReference>
<comment type="caution">
    <text evidence="3">The sequence shown here is derived from an EMBL/GenBank/DDBJ whole genome shotgun (WGS) entry which is preliminary data.</text>
</comment>
<organism evidence="3 4">
    <name type="scientific">Fusarium duplospermum</name>
    <dbReference type="NCBI Taxonomy" id="1325734"/>
    <lineage>
        <taxon>Eukaryota</taxon>
        <taxon>Fungi</taxon>
        <taxon>Dikarya</taxon>
        <taxon>Ascomycota</taxon>
        <taxon>Pezizomycotina</taxon>
        <taxon>Sordariomycetes</taxon>
        <taxon>Hypocreomycetidae</taxon>
        <taxon>Hypocreales</taxon>
        <taxon>Nectriaceae</taxon>
        <taxon>Fusarium</taxon>
        <taxon>Fusarium solani species complex</taxon>
    </lineage>
</organism>
<evidence type="ECO:0000256" key="1">
    <source>
        <dbReference type="ARBA" id="ARBA00038158"/>
    </source>
</evidence>
<dbReference type="OrthoDB" id="2013972at2759"/>
<dbReference type="AlphaFoldDB" id="A0A428Q6X0"/>
<dbReference type="SUPFAM" id="SSF53335">
    <property type="entry name" value="S-adenosyl-L-methionine-dependent methyltransferases"/>
    <property type="match status" value="1"/>
</dbReference>